<feature type="coiled-coil region" evidence="1">
    <location>
        <begin position="148"/>
        <end position="175"/>
    </location>
</feature>
<reference evidence="2" key="1">
    <citation type="submission" date="2024-06" db="EMBL/GenBank/DDBJ databases">
        <title>Brevibacterium koreense sp. nov., isolated from jogae-jeotgal, a Korean fermented seafood.</title>
        <authorList>
            <person name="Whon T.W."/>
            <person name="Nam S."/>
            <person name="Kim Y."/>
        </authorList>
    </citation>
    <scope>NUCLEOTIDE SEQUENCE</scope>
    <source>
        <strain evidence="2">CBA3109</strain>
    </source>
</reference>
<dbReference type="RefSeq" id="WP_350268931.1">
    <property type="nucleotide sequence ID" value="NZ_CP158281.1"/>
</dbReference>
<dbReference type="KEGG" id="bkr:AAFP32_09475"/>
<sequence>MERESMTTVLDVIDNFFYRDDDIRAMPASRILELGDEVRKFTSSNDPTERLREDVQYLGGWPSADSLRIGSGVVRSSLLFTEQVLVKDQIADWFSNEARLNDQYLSSAPGWYLPGEGPKIAETRAFLARVVPALREARPLIEGGIMVLAPMEIQYHQQQDEIERLRDELADSLLTEPVALARRFQPEDLAKHDGERGMFVFAGGAWEKQTRKTFLDALTYFSREYVSANAYGSTYCAPFEYERFVCREGMGARTSKSDLVRECLIRSELPVFSGLTSEKLSRVHNDDSFGEFRRQLFEIYSEAPVEATKEEFEAYLHEQEQVMLRPILEDTRKEADRGLLSKMGLSLRQNSFQILAGLGIGAATGSMVPPVITGLAAAADHFTSGARNRRNRTSWTALVSHSASLEEEMPAAERCVGTFDSPARADDDHPWGIPREPTNSVLVTRGTIHASWFPPFPLATVDDGVDGYRERPYQPCPCGSTRRYKFCCQEVDRAFGVAK</sequence>
<gene>
    <name evidence="2" type="ORF">AAFP32_09475</name>
</gene>
<proteinExistence type="predicted"/>
<dbReference type="EMBL" id="CP158281">
    <property type="protein sequence ID" value="XBV87806.1"/>
    <property type="molecule type" value="Genomic_DNA"/>
</dbReference>
<accession>A0AAU7UHA5</accession>
<protein>
    <submittedName>
        <fullName evidence="2">SEC-C domain-containing protein</fullName>
    </submittedName>
</protein>
<keyword evidence="1" id="KW-0175">Coiled coil</keyword>
<evidence type="ECO:0000313" key="2">
    <source>
        <dbReference type="EMBL" id="XBV87806.1"/>
    </source>
</evidence>
<evidence type="ECO:0000256" key="1">
    <source>
        <dbReference type="SAM" id="Coils"/>
    </source>
</evidence>
<name>A0AAU7UHA5_9MICO</name>
<organism evidence="2">
    <name type="scientific">Brevibacterium koreense</name>
    <dbReference type="NCBI Taxonomy" id="3140787"/>
    <lineage>
        <taxon>Bacteria</taxon>
        <taxon>Bacillati</taxon>
        <taxon>Actinomycetota</taxon>
        <taxon>Actinomycetes</taxon>
        <taxon>Micrococcales</taxon>
        <taxon>Brevibacteriaceae</taxon>
        <taxon>Brevibacterium</taxon>
    </lineage>
</organism>
<dbReference type="AlphaFoldDB" id="A0AAU7UHA5"/>